<sequence>MKVTLKRYRLPLFISLLLLTTQVFAGEPLVEKKKTYNKSYSVSNSDKISLTNQFGEMKINTWDKNEVSVSVTITAEANTDERAQAILDVISIEDGKNADGVFFKTKINNKNNKDQQWSKGEKQGFHIDYVVNMPARNPLQAKNEFGPMTIGDYNGEVTLESKFGSLTTGKLNNVKKVSIEFGKGTIGSISNGSLVIKFSKAAIDNLDGSVNAVFEYCDVAKLRVDNSTKALTVKNSFSNLYLDLNTNISANFDISTNFGDLHNKTNFDIKEEGADDDDRHGPRFNKRYQGKAGSGNTDMKIKSEYGQITLGHNLTIDMNKEKNKDKNKDKDKKGTVRI</sequence>
<evidence type="ECO:0000256" key="1">
    <source>
        <dbReference type="SAM" id="MobiDB-lite"/>
    </source>
</evidence>
<evidence type="ECO:0000313" key="3">
    <source>
        <dbReference type="EMBL" id="OQP51858.1"/>
    </source>
</evidence>
<dbReference type="EMBL" id="LVXG01000010">
    <property type="protein sequence ID" value="OQP51858.1"/>
    <property type="molecule type" value="Genomic_DNA"/>
</dbReference>
<dbReference type="RefSeq" id="WP_081198450.1">
    <property type="nucleotide sequence ID" value="NZ_FOCZ01000018.1"/>
</dbReference>
<reference evidence="4" key="1">
    <citation type="submission" date="2016-04" db="EMBL/GenBank/DDBJ databases">
        <authorList>
            <person name="Chen L."/>
            <person name="Zhuang W."/>
            <person name="Wang G."/>
        </authorList>
    </citation>
    <scope>NUCLEOTIDE SEQUENCE [LARGE SCALE GENOMIC DNA]</scope>
    <source>
        <strain evidence="4">17621</strain>
    </source>
</reference>
<dbReference type="Proteomes" id="UP000192610">
    <property type="component" value="Unassembled WGS sequence"/>
</dbReference>
<keyword evidence="2" id="KW-0732">Signal</keyword>
<dbReference type="STRING" id="354355.SAMN05660816_06169"/>
<feature type="chain" id="PRO_5010729767" description="Adhesin domain-containing protein" evidence="2">
    <location>
        <begin position="26"/>
        <end position="338"/>
    </location>
</feature>
<dbReference type="OrthoDB" id="1117657at2"/>
<dbReference type="AlphaFoldDB" id="A0A1V9F0H9"/>
<evidence type="ECO:0008006" key="5">
    <source>
        <dbReference type="Google" id="ProtNLM"/>
    </source>
</evidence>
<evidence type="ECO:0000256" key="2">
    <source>
        <dbReference type="SAM" id="SignalP"/>
    </source>
</evidence>
<keyword evidence="4" id="KW-1185">Reference proteome</keyword>
<comment type="caution">
    <text evidence="3">The sequence shown here is derived from an EMBL/GenBank/DDBJ whole genome shotgun (WGS) entry which is preliminary data.</text>
</comment>
<feature type="signal peptide" evidence="2">
    <location>
        <begin position="1"/>
        <end position="25"/>
    </location>
</feature>
<name>A0A1V9F0H9_9BACT</name>
<gene>
    <name evidence="3" type="ORF">A4H97_27025</name>
</gene>
<evidence type="ECO:0000313" key="4">
    <source>
        <dbReference type="Proteomes" id="UP000192610"/>
    </source>
</evidence>
<protein>
    <recommendedName>
        <fullName evidence="5">Adhesin domain-containing protein</fullName>
    </recommendedName>
</protein>
<feature type="compositionally biased region" description="Basic and acidic residues" evidence="1">
    <location>
        <begin position="271"/>
        <end position="281"/>
    </location>
</feature>
<feature type="compositionally biased region" description="Basic and acidic residues" evidence="1">
    <location>
        <begin position="318"/>
        <end position="338"/>
    </location>
</feature>
<organism evidence="3 4">
    <name type="scientific">Niastella yeongjuensis</name>
    <dbReference type="NCBI Taxonomy" id="354355"/>
    <lineage>
        <taxon>Bacteria</taxon>
        <taxon>Pseudomonadati</taxon>
        <taxon>Bacteroidota</taxon>
        <taxon>Chitinophagia</taxon>
        <taxon>Chitinophagales</taxon>
        <taxon>Chitinophagaceae</taxon>
        <taxon>Niastella</taxon>
    </lineage>
</organism>
<accession>A0A1V9F0H9</accession>
<feature type="region of interest" description="Disordered" evidence="1">
    <location>
        <begin position="271"/>
        <end position="297"/>
    </location>
</feature>
<feature type="region of interest" description="Disordered" evidence="1">
    <location>
        <begin position="314"/>
        <end position="338"/>
    </location>
</feature>
<proteinExistence type="predicted"/>